<dbReference type="PROSITE" id="PS50119">
    <property type="entry name" value="ZF_BBOX"/>
    <property type="match status" value="1"/>
</dbReference>
<dbReference type="PROSITE" id="PS50089">
    <property type="entry name" value="ZF_RING_2"/>
    <property type="match status" value="1"/>
</dbReference>
<gene>
    <name evidence="7" type="ORF">KIL84_008136</name>
</gene>
<dbReference type="Proteomes" id="UP000827986">
    <property type="component" value="Unassembled WGS sequence"/>
</dbReference>
<evidence type="ECO:0000259" key="6">
    <source>
        <dbReference type="PROSITE" id="PS50119"/>
    </source>
</evidence>
<dbReference type="SUPFAM" id="SSF57845">
    <property type="entry name" value="B-box zinc-binding domain"/>
    <property type="match status" value="1"/>
</dbReference>
<evidence type="ECO:0000259" key="5">
    <source>
        <dbReference type="PROSITE" id="PS50089"/>
    </source>
</evidence>
<sequence>MQMFGARVFAYCTSQYKSSSALGSNTTFGHCLFLFQHLYSKVSEREKKAYLQICNSAVELKVMHNLQLVKRTQKRKFQTTMLIFKVLPTDEVLENIINIDKDLIENLSKSKKPKLDLVFEEWDVAGLPWWFLGNLRNNYKSRSNWSTDIQTNQDIDTAIVSDTTDDLWFLNESASDQFNVAVKVETVDCEEVGKESDKKVIEVTCTDDLEDSQSLSDDTDVEAASEVVLKATFSFSSPKPVFTMCKASCAMAARSQVKHLQESVICSICLASFNDPVILIKCGHNFCRSCITQYCTESETSPWYLCPQCREPFREGEFQANRELRNVVEIAKNIPEPRGKKVCEKHEELLKLFCEVDQTLICLVFRESHSNKDHSLLPSPDML</sequence>
<dbReference type="InterPro" id="IPR050143">
    <property type="entry name" value="TRIM/RBCC"/>
</dbReference>
<dbReference type="InterPro" id="IPR001841">
    <property type="entry name" value="Znf_RING"/>
</dbReference>
<dbReference type="InterPro" id="IPR027370">
    <property type="entry name" value="Znf-RING_euk"/>
</dbReference>
<evidence type="ECO:0000313" key="7">
    <source>
        <dbReference type="EMBL" id="KAH1164690.1"/>
    </source>
</evidence>
<comment type="caution">
    <text evidence="7">The sequence shown here is derived from an EMBL/GenBank/DDBJ whole genome shotgun (WGS) entry which is preliminary data.</text>
</comment>
<keyword evidence="1" id="KW-0479">Metal-binding</keyword>
<reference evidence="7" key="1">
    <citation type="submission" date="2021-09" db="EMBL/GenBank/DDBJ databases">
        <title>The genome of Mauremys mutica provides insights into the evolution of semi-aquatic lifestyle.</title>
        <authorList>
            <person name="Gong S."/>
            <person name="Gao Y."/>
        </authorList>
    </citation>
    <scope>NUCLEOTIDE SEQUENCE</scope>
    <source>
        <strain evidence="7">MM-2020</strain>
        <tissue evidence="7">Muscle</tissue>
    </source>
</reference>
<feature type="domain" description="RING-type" evidence="5">
    <location>
        <begin position="266"/>
        <end position="310"/>
    </location>
</feature>
<keyword evidence="2 4" id="KW-0863">Zinc-finger</keyword>
<dbReference type="Gene3D" id="3.30.160.60">
    <property type="entry name" value="Classic Zinc Finger"/>
    <property type="match status" value="1"/>
</dbReference>
<feature type="domain" description="B box-type" evidence="6">
    <location>
        <begin position="338"/>
        <end position="379"/>
    </location>
</feature>
<keyword evidence="3" id="KW-0862">Zinc</keyword>
<organism evidence="7 8">
    <name type="scientific">Mauremys mutica</name>
    <name type="common">yellowpond turtle</name>
    <dbReference type="NCBI Taxonomy" id="74926"/>
    <lineage>
        <taxon>Eukaryota</taxon>
        <taxon>Metazoa</taxon>
        <taxon>Chordata</taxon>
        <taxon>Craniata</taxon>
        <taxon>Vertebrata</taxon>
        <taxon>Euteleostomi</taxon>
        <taxon>Archelosauria</taxon>
        <taxon>Testudinata</taxon>
        <taxon>Testudines</taxon>
        <taxon>Cryptodira</taxon>
        <taxon>Durocryptodira</taxon>
        <taxon>Testudinoidea</taxon>
        <taxon>Geoemydidae</taxon>
        <taxon>Geoemydinae</taxon>
        <taxon>Mauremys</taxon>
    </lineage>
</organism>
<dbReference type="PROSITE" id="PS00518">
    <property type="entry name" value="ZF_RING_1"/>
    <property type="match status" value="1"/>
</dbReference>
<evidence type="ECO:0000313" key="8">
    <source>
        <dbReference type="Proteomes" id="UP000827986"/>
    </source>
</evidence>
<evidence type="ECO:0000256" key="1">
    <source>
        <dbReference type="ARBA" id="ARBA00022723"/>
    </source>
</evidence>
<dbReference type="EMBL" id="JAHDVG010000589">
    <property type="protein sequence ID" value="KAH1164690.1"/>
    <property type="molecule type" value="Genomic_DNA"/>
</dbReference>
<dbReference type="Pfam" id="PF13445">
    <property type="entry name" value="zf-RING_UBOX"/>
    <property type="match status" value="1"/>
</dbReference>
<dbReference type="SMART" id="SM00336">
    <property type="entry name" value="BBOX"/>
    <property type="match status" value="1"/>
</dbReference>
<dbReference type="Gene3D" id="3.30.40.10">
    <property type="entry name" value="Zinc/RING finger domain, C3HC4 (zinc finger)"/>
    <property type="match status" value="1"/>
</dbReference>
<dbReference type="SMART" id="SM00184">
    <property type="entry name" value="RING"/>
    <property type="match status" value="1"/>
</dbReference>
<evidence type="ECO:0000256" key="3">
    <source>
        <dbReference type="ARBA" id="ARBA00022833"/>
    </source>
</evidence>
<proteinExistence type="predicted"/>
<evidence type="ECO:0008006" key="9">
    <source>
        <dbReference type="Google" id="ProtNLM"/>
    </source>
</evidence>
<dbReference type="SUPFAM" id="SSF57850">
    <property type="entry name" value="RING/U-box"/>
    <property type="match status" value="1"/>
</dbReference>
<evidence type="ECO:0000256" key="4">
    <source>
        <dbReference type="PROSITE-ProRule" id="PRU00024"/>
    </source>
</evidence>
<name>A0A9D3WPI2_9SAUR</name>
<keyword evidence="8" id="KW-1185">Reference proteome</keyword>
<evidence type="ECO:0000256" key="2">
    <source>
        <dbReference type="ARBA" id="ARBA00022771"/>
    </source>
</evidence>
<dbReference type="InterPro" id="IPR013083">
    <property type="entry name" value="Znf_RING/FYVE/PHD"/>
</dbReference>
<protein>
    <recommendedName>
        <fullName evidence="9">RING-type domain-containing protein</fullName>
    </recommendedName>
</protein>
<dbReference type="GO" id="GO:0008270">
    <property type="term" value="F:zinc ion binding"/>
    <property type="evidence" value="ECO:0007669"/>
    <property type="project" value="UniProtKB-KW"/>
</dbReference>
<dbReference type="PANTHER" id="PTHR24103">
    <property type="entry name" value="E3 UBIQUITIN-PROTEIN LIGASE TRIM"/>
    <property type="match status" value="1"/>
</dbReference>
<dbReference type="AlphaFoldDB" id="A0A9D3WPI2"/>
<accession>A0A9D3WPI2</accession>
<dbReference type="InterPro" id="IPR017907">
    <property type="entry name" value="Znf_RING_CS"/>
</dbReference>
<dbReference type="InterPro" id="IPR000315">
    <property type="entry name" value="Znf_B-box"/>
</dbReference>